<protein>
    <submittedName>
        <fullName evidence="1">MBL fold metallo-hydrolase</fullName>
    </submittedName>
</protein>
<reference evidence="1" key="1">
    <citation type="submission" date="2020-08" db="EMBL/GenBank/DDBJ databases">
        <title>Genome public.</title>
        <authorList>
            <person name="Liu C."/>
            <person name="Sun Q."/>
        </authorList>
    </citation>
    <scope>NUCLEOTIDE SEQUENCE</scope>
    <source>
        <strain evidence="1">NSJ-42</strain>
    </source>
</reference>
<gene>
    <name evidence="1" type="ORF">H8R92_05265</name>
</gene>
<dbReference type="GO" id="GO:0016787">
    <property type="term" value="F:hydrolase activity"/>
    <property type="evidence" value="ECO:0007669"/>
    <property type="project" value="UniProtKB-KW"/>
</dbReference>
<evidence type="ECO:0000313" key="2">
    <source>
        <dbReference type="Proteomes" id="UP000662088"/>
    </source>
</evidence>
<dbReference type="EMBL" id="JACOOQ010000006">
    <property type="protein sequence ID" value="MBC5639848.1"/>
    <property type="molecule type" value="Genomic_DNA"/>
</dbReference>
<comment type="caution">
    <text evidence="1">The sequence shown here is derived from an EMBL/GenBank/DDBJ whole genome shotgun (WGS) entry which is preliminary data.</text>
</comment>
<accession>A0A8I0DL66</accession>
<keyword evidence="1" id="KW-0378">Hydrolase</keyword>
<keyword evidence="2" id="KW-1185">Reference proteome</keyword>
<dbReference type="SUPFAM" id="SSF56281">
    <property type="entry name" value="Metallo-hydrolase/oxidoreductase"/>
    <property type="match status" value="1"/>
</dbReference>
<organism evidence="1 2">
    <name type="scientific">Clostridium lentum</name>
    <dbReference type="NCBI Taxonomy" id="2763037"/>
    <lineage>
        <taxon>Bacteria</taxon>
        <taxon>Bacillati</taxon>
        <taxon>Bacillota</taxon>
        <taxon>Clostridia</taxon>
        <taxon>Eubacteriales</taxon>
        <taxon>Clostridiaceae</taxon>
        <taxon>Clostridium</taxon>
    </lineage>
</organism>
<evidence type="ECO:0000313" key="1">
    <source>
        <dbReference type="EMBL" id="MBC5639848.1"/>
    </source>
</evidence>
<dbReference type="PANTHER" id="PTHR42663:SF6">
    <property type="entry name" value="HYDROLASE C777.06C-RELATED"/>
    <property type="match status" value="1"/>
</dbReference>
<sequence length="282" mass="32437">MKFIITGSGGCVSIPRPLCTCNICNEAREKSYPYARCGCSLFLDDIKLLIDTPEDIGHALNHCNIKEINYLSYSHLDPDHTFGMRVIEQLRLNWLDLSINKKCDNPIKVLALPNVLNDVNALSTKYGSIFDYYESLNLIKRKSVNKRIVINDIKITFVPANEEATVTIFIFEQNGKKLIYAPCDVKPFPNSRLFYDADYLIIGNTIIGNILKNNFYLTKNNPLNLELFSFEEVLELKVKYNIQNVIITHLEEDWGKSYDDYLNYEKECIAIKFAYDGMTIEL</sequence>
<dbReference type="PANTHER" id="PTHR42663">
    <property type="entry name" value="HYDROLASE C777.06C-RELATED-RELATED"/>
    <property type="match status" value="1"/>
</dbReference>
<dbReference type="Gene3D" id="3.60.15.10">
    <property type="entry name" value="Ribonuclease Z/Hydroxyacylglutathione hydrolase-like"/>
    <property type="match status" value="1"/>
</dbReference>
<dbReference type="Proteomes" id="UP000662088">
    <property type="component" value="Unassembled WGS sequence"/>
</dbReference>
<dbReference type="AlphaFoldDB" id="A0A8I0DL66"/>
<proteinExistence type="predicted"/>
<name>A0A8I0DL66_9CLOT</name>
<dbReference type="InterPro" id="IPR036866">
    <property type="entry name" value="RibonucZ/Hydroxyglut_hydro"/>
</dbReference>
<dbReference type="RefSeq" id="WP_186834902.1">
    <property type="nucleotide sequence ID" value="NZ_JACOOQ010000006.1"/>
</dbReference>